<name>A0A1G7P9R3_9SPHI</name>
<protein>
    <submittedName>
        <fullName evidence="2">Uncharacterized protein</fullName>
    </submittedName>
</protein>
<keyword evidence="1" id="KW-1133">Transmembrane helix</keyword>
<evidence type="ECO:0000313" key="2">
    <source>
        <dbReference type="EMBL" id="SDF83042.1"/>
    </source>
</evidence>
<sequence length="43" mass="5243">MPLWAHMEMLMFGILVCYHYILVVFEIKFLGQLFYYVDLILQT</sequence>
<dbReference type="Proteomes" id="UP000199072">
    <property type="component" value="Unassembled WGS sequence"/>
</dbReference>
<evidence type="ECO:0000256" key="1">
    <source>
        <dbReference type="SAM" id="Phobius"/>
    </source>
</evidence>
<proteinExistence type="predicted"/>
<organism evidence="2 3">
    <name type="scientific">Mucilaginibacter pineti</name>
    <dbReference type="NCBI Taxonomy" id="1391627"/>
    <lineage>
        <taxon>Bacteria</taxon>
        <taxon>Pseudomonadati</taxon>
        <taxon>Bacteroidota</taxon>
        <taxon>Sphingobacteriia</taxon>
        <taxon>Sphingobacteriales</taxon>
        <taxon>Sphingobacteriaceae</taxon>
        <taxon>Mucilaginibacter</taxon>
    </lineage>
</organism>
<gene>
    <name evidence="2" type="ORF">SAMN05216464_1396</name>
</gene>
<feature type="transmembrane region" description="Helical" evidence="1">
    <location>
        <begin position="12"/>
        <end position="37"/>
    </location>
</feature>
<keyword evidence="1" id="KW-0812">Transmembrane</keyword>
<reference evidence="2 3" key="1">
    <citation type="submission" date="2016-10" db="EMBL/GenBank/DDBJ databases">
        <authorList>
            <person name="de Groot N.N."/>
        </authorList>
    </citation>
    <scope>NUCLEOTIDE SEQUENCE [LARGE SCALE GENOMIC DNA]</scope>
    <source>
        <strain evidence="2 3">47C3B</strain>
    </source>
</reference>
<keyword evidence="1" id="KW-0472">Membrane</keyword>
<keyword evidence="3" id="KW-1185">Reference proteome</keyword>
<dbReference type="EMBL" id="FNAI01000039">
    <property type="protein sequence ID" value="SDF83042.1"/>
    <property type="molecule type" value="Genomic_DNA"/>
</dbReference>
<evidence type="ECO:0000313" key="3">
    <source>
        <dbReference type="Proteomes" id="UP000199072"/>
    </source>
</evidence>
<accession>A0A1G7P9R3</accession>
<dbReference type="AlphaFoldDB" id="A0A1G7P9R3"/>